<proteinExistence type="predicted"/>
<name>A0A6H0XUM4_9PEZI</name>
<evidence type="ECO:0000313" key="2">
    <source>
        <dbReference type="EMBL" id="QIW98370.1"/>
    </source>
</evidence>
<dbReference type="Pfam" id="PF00561">
    <property type="entry name" value="Abhydrolase_1"/>
    <property type="match status" value="1"/>
</dbReference>
<dbReference type="OrthoDB" id="8119704at2759"/>
<dbReference type="Gene3D" id="3.40.50.1820">
    <property type="entry name" value="alpha/beta hydrolase"/>
    <property type="match status" value="1"/>
</dbReference>
<dbReference type="InterPro" id="IPR029058">
    <property type="entry name" value="AB_hydrolase_fold"/>
</dbReference>
<gene>
    <name evidence="2" type="ORF">AMS68_003888</name>
</gene>
<evidence type="ECO:0000313" key="3">
    <source>
        <dbReference type="Proteomes" id="UP000503462"/>
    </source>
</evidence>
<sequence length="263" mass="28731">MATQSAPLAFSEFNTDALSSVVLIHGAFDNSTSWDCVRPHLNDYHLLVPDLPAHGRSRKAFPSFSTIQAADKIADVVRRHGKNGKARIVGLSLGSHVALQIITRHPEVVDDDALLTGYNIWSEVNSGVFASLGWLGARVGDLVPASKAAQETRRDADGCLHLPQPWSFWKELAGIICTEAWPQPWPARTLIIAAGDGGPAPVTDRPGSARKLRDIGLQGNAETVAVWNDKITHPWPIEKPELFAETTLAWFQREPLPEGFVKL</sequence>
<evidence type="ECO:0000259" key="1">
    <source>
        <dbReference type="Pfam" id="PF00561"/>
    </source>
</evidence>
<organism evidence="2 3">
    <name type="scientific">Peltaster fructicola</name>
    <dbReference type="NCBI Taxonomy" id="286661"/>
    <lineage>
        <taxon>Eukaryota</taxon>
        <taxon>Fungi</taxon>
        <taxon>Dikarya</taxon>
        <taxon>Ascomycota</taxon>
        <taxon>Pezizomycotina</taxon>
        <taxon>Dothideomycetes</taxon>
        <taxon>Dothideomycetes incertae sedis</taxon>
        <taxon>Peltaster</taxon>
    </lineage>
</organism>
<keyword evidence="3" id="KW-1185">Reference proteome</keyword>
<dbReference type="SUPFAM" id="SSF53474">
    <property type="entry name" value="alpha/beta-Hydrolases"/>
    <property type="match status" value="1"/>
</dbReference>
<accession>A0A6H0XUM4</accession>
<reference evidence="2 3" key="1">
    <citation type="journal article" date="2016" name="Sci. Rep.">
        <title>Peltaster fructicola genome reveals evolution from an invasive phytopathogen to an ectophytic parasite.</title>
        <authorList>
            <person name="Xu C."/>
            <person name="Chen H."/>
            <person name="Gleason M.L."/>
            <person name="Xu J.R."/>
            <person name="Liu H."/>
            <person name="Zhang R."/>
            <person name="Sun G."/>
        </authorList>
    </citation>
    <scope>NUCLEOTIDE SEQUENCE [LARGE SCALE GENOMIC DNA]</scope>
    <source>
        <strain evidence="2 3">LNHT1506</strain>
    </source>
</reference>
<dbReference type="AlphaFoldDB" id="A0A6H0XUM4"/>
<dbReference type="PANTHER" id="PTHR43689:SF8">
    <property type="entry name" value="ALPHA_BETA-HYDROLASES SUPERFAMILY PROTEIN"/>
    <property type="match status" value="1"/>
</dbReference>
<dbReference type="EMBL" id="CP051141">
    <property type="protein sequence ID" value="QIW98370.1"/>
    <property type="molecule type" value="Genomic_DNA"/>
</dbReference>
<protein>
    <recommendedName>
        <fullName evidence="1">AB hydrolase-1 domain-containing protein</fullName>
    </recommendedName>
</protein>
<dbReference type="PANTHER" id="PTHR43689">
    <property type="entry name" value="HYDROLASE"/>
    <property type="match status" value="1"/>
</dbReference>
<dbReference type="InterPro" id="IPR000073">
    <property type="entry name" value="AB_hydrolase_1"/>
</dbReference>
<dbReference type="Proteomes" id="UP000503462">
    <property type="component" value="Chromosome 3"/>
</dbReference>
<feature type="domain" description="AB hydrolase-1" evidence="1">
    <location>
        <begin position="21"/>
        <end position="115"/>
    </location>
</feature>